<protein>
    <submittedName>
        <fullName evidence="2">Uncharacterized protein</fullName>
    </submittedName>
</protein>
<name>A0ABU5WPF4_9BURK</name>
<keyword evidence="1" id="KW-0472">Membrane</keyword>
<dbReference type="Proteomes" id="UP001304467">
    <property type="component" value="Unassembled WGS sequence"/>
</dbReference>
<evidence type="ECO:0000313" key="3">
    <source>
        <dbReference type="Proteomes" id="UP001304467"/>
    </source>
</evidence>
<proteinExistence type="predicted"/>
<feature type="transmembrane region" description="Helical" evidence="1">
    <location>
        <begin position="67"/>
        <end position="87"/>
    </location>
</feature>
<comment type="caution">
    <text evidence="2">The sequence shown here is derived from an EMBL/GenBank/DDBJ whole genome shotgun (WGS) entry which is preliminary data.</text>
</comment>
<organism evidence="2 3">
    <name type="scientific">Burkholderia anthinoferrum</name>
    <dbReference type="NCBI Taxonomy" id="3090833"/>
    <lineage>
        <taxon>Bacteria</taxon>
        <taxon>Pseudomonadati</taxon>
        <taxon>Pseudomonadota</taxon>
        <taxon>Betaproteobacteria</taxon>
        <taxon>Burkholderiales</taxon>
        <taxon>Burkholderiaceae</taxon>
        <taxon>Burkholderia</taxon>
    </lineage>
</organism>
<gene>
    <name evidence="2" type="ORF">SB593_15215</name>
</gene>
<dbReference type="EMBL" id="JAWRLE010000022">
    <property type="protein sequence ID" value="MEB2580303.1"/>
    <property type="molecule type" value="Genomic_DNA"/>
</dbReference>
<feature type="transmembrane region" description="Helical" evidence="1">
    <location>
        <begin position="94"/>
        <end position="114"/>
    </location>
</feature>
<evidence type="ECO:0000256" key="1">
    <source>
        <dbReference type="SAM" id="Phobius"/>
    </source>
</evidence>
<keyword evidence="3" id="KW-1185">Reference proteome</keyword>
<keyword evidence="1" id="KW-0812">Transmembrane</keyword>
<accession>A0ABU5WPF4</accession>
<evidence type="ECO:0000313" key="2">
    <source>
        <dbReference type="EMBL" id="MEB2580303.1"/>
    </source>
</evidence>
<dbReference type="RefSeq" id="WP_323619964.1">
    <property type="nucleotide sequence ID" value="NZ_JAWRKY010000003.1"/>
</dbReference>
<sequence>MRREQLHRGRERLAARGGLGPARLADRELARFVAAFAGLTAVAPRLPVARPTLLRLPMLLALRIRAAIVPMAVAMLLLPVAVLLIALAFLLLSVLLLLPLLVLAFALVRVFVLVPGLERVLIVRPFVSRCLFALRLRRARRPRPLAELAHQLLRGRGRRLVQAFGKTLAAVESGGEHLVVLHARALHLRVLHLHAREAARLGHLPHVLGAGLRLLREIGGVVAVVVADRRIHDGTASVMI</sequence>
<keyword evidence="1" id="KW-1133">Transmembrane helix</keyword>
<reference evidence="2 3" key="1">
    <citation type="journal article" date="2023" name="Front. Microbiol.">
        <title>Genomic analyses of Burkholderia respiratory isolates indicates two evolutionarily distinct B. anthina clades.</title>
        <authorList>
            <person name="Pham A."/>
            <person name="Volmer J.G."/>
            <person name="Chambers D.C."/>
            <person name="Smith D.J."/>
            <person name="Reid D.W."/>
            <person name="Burr L."/>
            <person name="Wells T.J."/>
        </authorList>
    </citation>
    <scope>NUCLEOTIDE SEQUENCE [LARGE SCALE GENOMIC DNA]</scope>
    <source>
        <strain evidence="2 3">BCCIQ07A</strain>
    </source>
</reference>
<feature type="transmembrane region" description="Helical" evidence="1">
    <location>
        <begin position="29"/>
        <end position="47"/>
    </location>
</feature>